<dbReference type="Gene3D" id="3.40.50.450">
    <property type="match status" value="1"/>
</dbReference>
<dbReference type="Pfam" id="PF05014">
    <property type="entry name" value="Nuc_deoxyrib_tr"/>
    <property type="match status" value="1"/>
</dbReference>
<keyword evidence="1" id="KW-0808">Transferase</keyword>
<reference evidence="1 2" key="1">
    <citation type="submission" date="2018-07" db="EMBL/GenBank/DDBJ databases">
        <title>Leeuwenhoekiella genomics.</title>
        <authorList>
            <person name="Tahon G."/>
            <person name="Willems A."/>
        </authorList>
    </citation>
    <scope>NUCLEOTIDE SEQUENCE [LARGE SCALE GENOMIC DNA]</scope>
    <source>
        <strain evidence="1 2">R-50232</strain>
    </source>
</reference>
<dbReference type="InterPro" id="IPR007710">
    <property type="entry name" value="Nucleoside_deoxyribTrfase"/>
</dbReference>
<dbReference type="EMBL" id="QOVI01000004">
    <property type="protein sequence ID" value="RXG14203.1"/>
    <property type="molecule type" value="Genomic_DNA"/>
</dbReference>
<dbReference type="RefSeq" id="WP_161567085.1">
    <property type="nucleotide sequence ID" value="NZ_QOVI01000004.1"/>
</dbReference>
<dbReference type="AlphaFoldDB" id="A0A4Q0NUF8"/>
<name>A0A4Q0NUF8_9FLAO</name>
<comment type="caution">
    <text evidence="1">The sequence shown here is derived from an EMBL/GenBank/DDBJ whole genome shotgun (WGS) entry which is preliminary data.</text>
</comment>
<dbReference type="SUPFAM" id="SSF53613">
    <property type="entry name" value="Ribokinase-like"/>
    <property type="match status" value="1"/>
</dbReference>
<accession>A0A4Q0NUF8</accession>
<evidence type="ECO:0000313" key="1">
    <source>
        <dbReference type="EMBL" id="RXG14203.1"/>
    </source>
</evidence>
<proteinExistence type="predicted"/>
<gene>
    <name evidence="1" type="ORF">DSM04_104311</name>
</gene>
<protein>
    <submittedName>
        <fullName evidence="1">Nucleoside 2-deoxyribosyltransferase-like protein</fullName>
    </submittedName>
</protein>
<dbReference type="Proteomes" id="UP000289821">
    <property type="component" value="Unassembled WGS sequence"/>
</dbReference>
<sequence length="439" mass="50041">MHNICLIGDILVDVTLKNKDENLKMRLGGVSHSARGLWAISANYSLGYISPKYLDERIHNYFDHYDSPKLFKVADTLNAPNLILIEEAREIGDQGYDLILRENNRYNYLDFESPKCDSFLITSGEYDISRILGKLGVYPISLEVANLSLEDLCALNFKFKNIFISTSSKIFLKYIETNNFDFKTFASLFERLCEKLVLKENRGGTRLYDFIEDKVHQVSSQTMPIQHSVGVGDVFNAIFESAIYSKVDENLALASFVAAEYASTTFPMNFKNSVEKILKIPTNDLVGLQGTILNWENRKDINIYIAAPDFDFVDTSLIDTLEKSLLYHNFSPIRPIKVNGQMKESDSSQQKQQYYNEDIRLLNKCKIVICVLLYNDPGTLVEIGIASEKQIPVLLYDPFNLAQNCMLTHSCSLVTNNMDEIICETFIKSSKICKTLKRE</sequence>
<dbReference type="SUPFAM" id="SSF52309">
    <property type="entry name" value="N-(deoxy)ribosyltransferase-like"/>
    <property type="match status" value="1"/>
</dbReference>
<keyword evidence="2" id="KW-1185">Reference proteome</keyword>
<evidence type="ECO:0000313" key="2">
    <source>
        <dbReference type="Proteomes" id="UP000289821"/>
    </source>
</evidence>
<dbReference type="InterPro" id="IPR029056">
    <property type="entry name" value="Ribokinase-like"/>
</dbReference>
<dbReference type="GO" id="GO:0016740">
    <property type="term" value="F:transferase activity"/>
    <property type="evidence" value="ECO:0007669"/>
    <property type="project" value="UniProtKB-KW"/>
</dbReference>
<organism evidence="1 2">
    <name type="scientific">Leeuwenhoekiella aestuarii</name>
    <dbReference type="NCBI Taxonomy" id="2249426"/>
    <lineage>
        <taxon>Bacteria</taxon>
        <taxon>Pseudomonadati</taxon>
        <taxon>Bacteroidota</taxon>
        <taxon>Flavobacteriia</taxon>
        <taxon>Flavobacteriales</taxon>
        <taxon>Flavobacteriaceae</taxon>
        <taxon>Leeuwenhoekiella</taxon>
    </lineage>
</organism>